<dbReference type="EMBL" id="JXXE01000501">
    <property type="protein sequence ID" value="KIZ38577.1"/>
    <property type="molecule type" value="Genomic_DNA"/>
</dbReference>
<accession>A0A0D7EG89</accession>
<gene>
    <name evidence="2" type="ORF">OO17_22715</name>
</gene>
<protein>
    <submittedName>
        <fullName evidence="2">Uncharacterized protein</fullName>
    </submittedName>
</protein>
<feature type="non-terminal residue" evidence="2">
    <location>
        <position position="321"/>
    </location>
</feature>
<reference evidence="2 3" key="1">
    <citation type="submission" date="2014-11" db="EMBL/GenBank/DDBJ databases">
        <title>Genomics and ecophysiology of heterotrophic nitrogen fixing bacteria isolated from estuarine surface water.</title>
        <authorList>
            <person name="Bentzon-Tilia M."/>
            <person name="Severin I."/>
            <person name="Hansen L.H."/>
            <person name="Riemann L."/>
        </authorList>
    </citation>
    <scope>NUCLEOTIDE SEQUENCE [LARGE SCALE GENOMIC DNA]</scope>
    <source>
        <strain evidence="2 3">BAL398</strain>
    </source>
</reference>
<feature type="region of interest" description="Disordered" evidence="1">
    <location>
        <begin position="1"/>
        <end position="23"/>
    </location>
</feature>
<proteinExistence type="predicted"/>
<organism evidence="2 3">
    <name type="scientific">Rhodopseudomonas palustris</name>
    <dbReference type="NCBI Taxonomy" id="1076"/>
    <lineage>
        <taxon>Bacteria</taxon>
        <taxon>Pseudomonadati</taxon>
        <taxon>Pseudomonadota</taxon>
        <taxon>Alphaproteobacteria</taxon>
        <taxon>Hyphomicrobiales</taxon>
        <taxon>Nitrobacteraceae</taxon>
        <taxon>Rhodopseudomonas</taxon>
    </lineage>
</organism>
<comment type="caution">
    <text evidence="2">The sequence shown here is derived from an EMBL/GenBank/DDBJ whole genome shotgun (WGS) entry which is preliminary data.</text>
</comment>
<evidence type="ECO:0000313" key="3">
    <source>
        <dbReference type="Proteomes" id="UP000032515"/>
    </source>
</evidence>
<dbReference type="Gene3D" id="3.40.50.300">
    <property type="entry name" value="P-loop containing nucleotide triphosphate hydrolases"/>
    <property type="match status" value="1"/>
</dbReference>
<evidence type="ECO:0000256" key="1">
    <source>
        <dbReference type="SAM" id="MobiDB-lite"/>
    </source>
</evidence>
<dbReference type="RefSeq" id="WP_044415928.1">
    <property type="nucleotide sequence ID" value="NZ_JXXE01000501.1"/>
</dbReference>
<dbReference type="Pfam" id="PF13481">
    <property type="entry name" value="AAA_25"/>
    <property type="match status" value="1"/>
</dbReference>
<evidence type="ECO:0000313" key="2">
    <source>
        <dbReference type="EMBL" id="KIZ38577.1"/>
    </source>
</evidence>
<dbReference type="AlphaFoldDB" id="A0A0D7EG89"/>
<dbReference type="InterPro" id="IPR027417">
    <property type="entry name" value="P-loop_NTPase"/>
</dbReference>
<dbReference type="Proteomes" id="UP000032515">
    <property type="component" value="Unassembled WGS sequence"/>
</dbReference>
<sequence>MTDPKPLKGLRAASQPPAPVYPTPMPPTLVRVAPPQKVTPPPKLIQSSGEFVANFLAPSYLLDGIVQRHFCYSLTAATGAGKTAIALRLAVHVGLGRKLGDREVEKGRVLYFASENSVDVQARWIAMAEHCGFDVNTIDVHFVSGASKLSEIAERITIEAAALGELALVVVDTSAATFEGTDENSNVDSLQHAKRMRSLTELKGAPTVLVLCHPVKSATNDNLLPRGGGSFIAEIDGNLCARKSDSAVELHWAGKFRGMDFAPILFRLDTVTAERLKDGRGRSMPTVMATPMDDAGKDAMAVAARTDEDMVLRAIDGNAGA</sequence>
<dbReference type="OrthoDB" id="1496333at2"/>
<name>A0A0D7EG89_RHOPL</name>
<dbReference type="SUPFAM" id="SSF52540">
    <property type="entry name" value="P-loop containing nucleoside triphosphate hydrolases"/>
    <property type="match status" value="1"/>
</dbReference>